<proteinExistence type="predicted"/>
<gene>
    <name evidence="1" type="ORF">HPB47_016241</name>
</gene>
<reference evidence="1 2" key="1">
    <citation type="journal article" date="2020" name="Cell">
        <title>Large-Scale Comparative Analyses of Tick Genomes Elucidate Their Genetic Diversity and Vector Capacities.</title>
        <authorList>
            <consortium name="Tick Genome and Microbiome Consortium (TIGMIC)"/>
            <person name="Jia N."/>
            <person name="Wang J."/>
            <person name="Shi W."/>
            <person name="Du L."/>
            <person name="Sun Y."/>
            <person name="Zhan W."/>
            <person name="Jiang J.F."/>
            <person name="Wang Q."/>
            <person name="Zhang B."/>
            <person name="Ji P."/>
            <person name="Bell-Sakyi L."/>
            <person name="Cui X.M."/>
            <person name="Yuan T.T."/>
            <person name="Jiang B.G."/>
            <person name="Yang W.F."/>
            <person name="Lam T.T."/>
            <person name="Chang Q.C."/>
            <person name="Ding S.J."/>
            <person name="Wang X.J."/>
            <person name="Zhu J.G."/>
            <person name="Ruan X.D."/>
            <person name="Zhao L."/>
            <person name="Wei J.T."/>
            <person name="Ye R.Z."/>
            <person name="Que T.C."/>
            <person name="Du C.H."/>
            <person name="Zhou Y.H."/>
            <person name="Cheng J.X."/>
            <person name="Dai P.F."/>
            <person name="Guo W.B."/>
            <person name="Han X.H."/>
            <person name="Huang E.J."/>
            <person name="Li L.F."/>
            <person name="Wei W."/>
            <person name="Gao Y.C."/>
            <person name="Liu J.Z."/>
            <person name="Shao H.Z."/>
            <person name="Wang X."/>
            <person name="Wang C.C."/>
            <person name="Yang T.C."/>
            <person name="Huo Q.B."/>
            <person name="Li W."/>
            <person name="Chen H.Y."/>
            <person name="Chen S.E."/>
            <person name="Zhou L.G."/>
            <person name="Ni X.B."/>
            <person name="Tian J.H."/>
            <person name="Sheng Y."/>
            <person name="Liu T."/>
            <person name="Pan Y.S."/>
            <person name="Xia L.Y."/>
            <person name="Li J."/>
            <person name="Zhao F."/>
            <person name="Cao W.C."/>
        </authorList>
    </citation>
    <scope>NUCLEOTIDE SEQUENCE [LARGE SCALE GENOMIC DNA]</scope>
    <source>
        <strain evidence="1">Iper-2018</strain>
    </source>
</reference>
<evidence type="ECO:0000313" key="1">
    <source>
        <dbReference type="EMBL" id="KAG0440605.1"/>
    </source>
</evidence>
<keyword evidence="2" id="KW-1185">Reference proteome</keyword>
<comment type="caution">
    <text evidence="1">The sequence shown here is derived from an EMBL/GenBank/DDBJ whole genome shotgun (WGS) entry which is preliminary data.</text>
</comment>
<evidence type="ECO:0000313" key="2">
    <source>
        <dbReference type="Proteomes" id="UP000805193"/>
    </source>
</evidence>
<organism evidence="1 2">
    <name type="scientific">Ixodes persulcatus</name>
    <name type="common">Taiga tick</name>
    <dbReference type="NCBI Taxonomy" id="34615"/>
    <lineage>
        <taxon>Eukaryota</taxon>
        <taxon>Metazoa</taxon>
        <taxon>Ecdysozoa</taxon>
        <taxon>Arthropoda</taxon>
        <taxon>Chelicerata</taxon>
        <taxon>Arachnida</taxon>
        <taxon>Acari</taxon>
        <taxon>Parasitiformes</taxon>
        <taxon>Ixodida</taxon>
        <taxon>Ixodoidea</taxon>
        <taxon>Ixodidae</taxon>
        <taxon>Ixodinae</taxon>
        <taxon>Ixodes</taxon>
    </lineage>
</organism>
<accession>A0AC60QSL6</accession>
<dbReference type="Proteomes" id="UP000805193">
    <property type="component" value="Unassembled WGS sequence"/>
</dbReference>
<sequence>MTVFRGKILESMSSGALMGSQALLQNFAKELSSAQQAAGLSGGGPPVLTSCLIGAQGSGGPAHGQPPPLSPASSCGSSTADLASSRSLPPRLSPAPCGPGGHSGHVHSDVEGSRVPTVPGRTTSSSSSVGLDGIVPFHGAHQLMGNHPQVMLPQDMATTILTLATLGGKMTPEAVNSSLASSLLGSSPAVTSAGSSLNSVSTLSHASLMSTNLANCLSVKLDQPKAPPIDYSRYVRRYSSASQCGSNYCKDLNYREHFHCLDCNSRVFVKKEEMIRHFKWHKKRDESLQHGFLRYSPMDDCSEKFPNCAHNRKQTHYHCLKDNCDKVYISTSDVQMHANYHRKDSAIIQEGFQRFRATEDCNTPTCLFYGQRTTHFHCRRSGCKTTFKNKADIEKHKTYHIKDEQLNKDGFKKFMKHEHCSYENCRFSRICNHIHCIRPGCSYVLHSSGQLYSHKRKHERQDTEMAYRKFKLAQSMLKSYSAAGASDLSPCIMSEQLSICDQSLSSSPVQSMFPTVPSSSSALPATPGSSTVATPTPTTMTTISTASAGSMVEAAHKANQLANHALGHTAHDKLNCGGNSSAQSLLPDASAQQKPHMLDPTFLSAFLPNASGVGAALHPGLAFNFASHGYGAKEEDGCGSSNGQASDATRDVGAKAEETWQRYMVRYSPTDLCRPECEFIYREHYHCTTDNCSMVFPGKDFGGVQEHAKNHEHQDQITQCFYHTVGKSIEGECPPECPFQLKEKHYHCQWDGCRDIVSSTDKPFRRLDHYKMHEYTTKLSMSRDQFSAISSVSMDGVFRRKRGRPPKNRVIEFPLGPSSPHLSQAIYASFKLPKPGSSQNSPALFPPFQSSSSGLLGIPGPSSVPRMPLGSPGIVDFSVDNHHQALHFLQQHQQLQEKLMEQQEKHSAEQAAAAAAVAAAAAAANTANAATSVKAEPRDSSEADLASQTLLSVTQLPFTPEVHEGFYIIPENAPCPDKLCTFFGQQHFHCVQARCHYVTDREDILVLHSKDFHDNIDIMEGFVFFDRSVDCRLPGCHSNKVNRHFHCTRPNCSYSFVRYSTMSMHEQKHAQQTAGSPSLEDEEEGPSPPKKKSCSSDEDRVASPAASDTSQKTVVKSSGTFYPLSAFTNNNSKTGSDNDHHPEDGEDKERFVSSPTSSTASSLPESDQQPLMKLLMKPTTAQTLAAGQCAEKHVMFSEGQSCGRPFCKKKRKDHFHCNVCNQAFSSFSRLKLHISKHSGAPSPVPVYPDGRTTPLSSQSSPVSSTAQGESDAEVDEEPAPSPSKKTTPEPKPQQNSPVASQGYQTPSSTTANHQDHQHHHHHPFFSTPPKLSLQNMQNMQHMFWPPVSSPGLIPGMAPLNPALLALGDMSGHPNLDLQHLALMCPSGDMFYGSPQMTTNVAAVSEQKRPLFANCKTEEAQPTVAMSEPKRMKMPSLRILKDEPVPDGYVRFRFNEDCSYRHCGYREHQTHFHCTRKDCGYSFCDKTRFVQHTARHERLDTLMGGDFRQFRANVHCGRPDCPHATQQAANNNGPTGGSSNKASHFHCLKCEFVCTDTNKVVAHRRQHAKLDSINAAGFEKYTPSQNCGVDGCNYNAKQTHYHCLKCQYAVLGLSQMSSHKYRHMD</sequence>
<dbReference type="EMBL" id="JABSTQ010004936">
    <property type="protein sequence ID" value="KAG0440605.1"/>
    <property type="molecule type" value="Genomic_DNA"/>
</dbReference>
<name>A0AC60QSL6_IXOPE</name>
<protein>
    <submittedName>
        <fullName evidence="1">Uncharacterized protein</fullName>
    </submittedName>
</protein>